<accession>A0A1J4J892</accession>
<dbReference type="RefSeq" id="XP_068348535.1">
    <property type="nucleotide sequence ID" value="XM_068495519.1"/>
</dbReference>
<dbReference type="AlphaFoldDB" id="A0A1J4J892"/>
<dbReference type="PANTHER" id="PTHR24159:SF5">
    <property type="entry name" value="ANK_REP_REGION DOMAIN-CONTAINING PROTEIN"/>
    <property type="match status" value="1"/>
</dbReference>
<evidence type="ECO:0000313" key="1">
    <source>
        <dbReference type="EMBL" id="OHS95398.1"/>
    </source>
</evidence>
<reference evidence="1" key="1">
    <citation type="submission" date="2016-10" db="EMBL/GenBank/DDBJ databases">
        <authorList>
            <person name="Benchimol M."/>
            <person name="Almeida L.G."/>
            <person name="Vasconcelos A.T."/>
            <person name="Perreira-Neves A."/>
            <person name="Rosa I.A."/>
            <person name="Tasca T."/>
            <person name="Bogo M.R."/>
            <person name="de Souza W."/>
        </authorList>
    </citation>
    <scope>NUCLEOTIDE SEQUENCE [LARGE SCALE GENOMIC DNA]</scope>
    <source>
        <strain evidence="1">K</strain>
    </source>
</reference>
<proteinExistence type="predicted"/>
<keyword evidence="2" id="KW-1185">Reference proteome</keyword>
<dbReference type="GeneID" id="94830223"/>
<dbReference type="Gene3D" id="1.25.40.20">
    <property type="entry name" value="Ankyrin repeat-containing domain"/>
    <property type="match status" value="1"/>
</dbReference>
<organism evidence="1 2">
    <name type="scientific">Tritrichomonas foetus</name>
    <dbReference type="NCBI Taxonomy" id="1144522"/>
    <lineage>
        <taxon>Eukaryota</taxon>
        <taxon>Metamonada</taxon>
        <taxon>Parabasalia</taxon>
        <taxon>Tritrichomonadida</taxon>
        <taxon>Tritrichomonadidae</taxon>
        <taxon>Tritrichomonas</taxon>
    </lineage>
</organism>
<gene>
    <name evidence="1" type="ORF">TRFO_10537</name>
</gene>
<evidence type="ECO:0008006" key="3">
    <source>
        <dbReference type="Google" id="ProtNLM"/>
    </source>
</evidence>
<protein>
    <recommendedName>
        <fullName evidence="3">DUF3447 domain-containing protein</fullName>
    </recommendedName>
</protein>
<comment type="caution">
    <text evidence="1">The sequence shown here is derived from an EMBL/GenBank/DDBJ whole genome shotgun (WGS) entry which is preliminary data.</text>
</comment>
<evidence type="ECO:0000313" key="2">
    <source>
        <dbReference type="Proteomes" id="UP000179807"/>
    </source>
</evidence>
<dbReference type="OrthoDB" id="426293at2759"/>
<dbReference type="VEuPathDB" id="TrichDB:TRFO_10537"/>
<dbReference type="Proteomes" id="UP000179807">
    <property type="component" value="Unassembled WGS sequence"/>
</dbReference>
<dbReference type="SUPFAM" id="SSF48403">
    <property type="entry name" value="Ankyrin repeat"/>
    <property type="match status" value="1"/>
</dbReference>
<dbReference type="InterPro" id="IPR036770">
    <property type="entry name" value="Ankyrin_rpt-contain_sf"/>
</dbReference>
<name>A0A1J4J892_9EUKA</name>
<sequence>MSLFPLNFSNNSEDKIYQMQEKYQETHDQLQQMILLHDKLKTIKENDVEELKEFLNEFFLADKISLRRALSTISTMINARPKYVYLYCQLLTHLSARTKFLFEKHEVSSLFNNKAALLVLLENGLITKDLIKEKFTVYPNELNFFYPEIEGTEKPKNIKMIENDELRVYGLNPDQIAESIRNDDLKAFQSATARLQTLNTLIRASRYETFDFVSNFGKRPSLIEYAAFFGSINVFKYLLEKGVEAGSTLPEFAAAGGNVEIIHLLEEDKTLPIGQECNLTAIEFFHRDLNEYFSNLNYENSPILNILVSIEHYNMRYFLNNILTEDLSKEDYELCLLYAVNSQNIDVLNLILTVPGIDVNRVFEHGVFLNMLI</sequence>
<dbReference type="EMBL" id="MLAK01001248">
    <property type="protein sequence ID" value="OHS95398.1"/>
    <property type="molecule type" value="Genomic_DNA"/>
</dbReference>
<dbReference type="PANTHER" id="PTHR24159">
    <property type="match status" value="1"/>
</dbReference>